<keyword evidence="1" id="KW-0472">Membrane</keyword>
<sequence>METGDVMENIFLLFLMGVIIVGIGSSLHSFWTNPSRRHYLSLQNLIVLVYVYVTLLLGFGLVYMILDLLKISALAIDEFPLSGSFLQKLEASMYFSATTVLTVGYGDITPVGIGKWIAMLEALIGYLLPAAFVVRTFIEHDKK</sequence>
<feature type="transmembrane region" description="Helical" evidence="1">
    <location>
        <begin position="45"/>
        <end position="66"/>
    </location>
</feature>
<reference evidence="3 4" key="2">
    <citation type="submission" date="2017-09" db="EMBL/GenBank/DDBJ databases">
        <title>Bacillus patelloidae sp. nov., isolated from the intestinal tract of a marine limpet.</title>
        <authorList>
            <person name="Liu R."/>
            <person name="Dong C."/>
            <person name="Shao Z."/>
        </authorList>
    </citation>
    <scope>NUCLEOTIDE SEQUENCE [LARGE SCALE GENOMIC DNA]</scope>
    <source>
        <strain evidence="3 4">SA5d-4</strain>
    </source>
</reference>
<evidence type="ECO:0000313" key="4">
    <source>
        <dbReference type="Proteomes" id="UP000217083"/>
    </source>
</evidence>
<dbReference type="Pfam" id="PF07885">
    <property type="entry name" value="Ion_trans_2"/>
    <property type="match status" value="1"/>
</dbReference>
<feature type="domain" description="Potassium channel" evidence="2">
    <location>
        <begin position="66"/>
        <end position="135"/>
    </location>
</feature>
<feature type="transmembrane region" description="Helical" evidence="1">
    <location>
        <begin position="12"/>
        <end position="33"/>
    </location>
</feature>
<keyword evidence="4" id="KW-1185">Reference proteome</keyword>
<organism evidence="3 4">
    <name type="scientific">Lottiidibacillus patelloidae</name>
    <dbReference type="NCBI Taxonomy" id="2670334"/>
    <lineage>
        <taxon>Bacteria</taxon>
        <taxon>Bacillati</taxon>
        <taxon>Bacillota</taxon>
        <taxon>Bacilli</taxon>
        <taxon>Bacillales</taxon>
        <taxon>Bacillaceae</taxon>
        <taxon>Lottiidibacillus</taxon>
    </lineage>
</organism>
<evidence type="ECO:0000259" key="2">
    <source>
        <dbReference type="Pfam" id="PF07885"/>
    </source>
</evidence>
<proteinExistence type="predicted"/>
<evidence type="ECO:0000256" key="1">
    <source>
        <dbReference type="SAM" id="Phobius"/>
    </source>
</evidence>
<dbReference type="EMBL" id="NPIA01000004">
    <property type="protein sequence ID" value="OZM57082.1"/>
    <property type="molecule type" value="Genomic_DNA"/>
</dbReference>
<gene>
    <name evidence="3" type="ORF">CIB95_09975</name>
</gene>
<name>A0A263BU65_9BACI</name>
<accession>A0A263BU65</accession>
<dbReference type="SUPFAM" id="SSF81324">
    <property type="entry name" value="Voltage-gated potassium channels"/>
    <property type="match status" value="1"/>
</dbReference>
<dbReference type="Proteomes" id="UP000217083">
    <property type="component" value="Unassembled WGS sequence"/>
</dbReference>
<dbReference type="AlphaFoldDB" id="A0A263BU65"/>
<dbReference type="Gene3D" id="1.10.287.70">
    <property type="match status" value="1"/>
</dbReference>
<keyword evidence="1" id="KW-1133">Transmembrane helix</keyword>
<comment type="caution">
    <text evidence="3">The sequence shown here is derived from an EMBL/GenBank/DDBJ whole genome shotgun (WGS) entry which is preliminary data.</text>
</comment>
<feature type="transmembrane region" description="Helical" evidence="1">
    <location>
        <begin position="116"/>
        <end position="138"/>
    </location>
</feature>
<protein>
    <recommendedName>
        <fullName evidence="2">Potassium channel domain-containing protein</fullName>
    </recommendedName>
</protein>
<dbReference type="InterPro" id="IPR013099">
    <property type="entry name" value="K_chnl_dom"/>
</dbReference>
<reference evidence="4" key="1">
    <citation type="submission" date="2017-08" db="EMBL/GenBank/DDBJ databases">
        <authorList>
            <person name="Huang Z."/>
        </authorList>
    </citation>
    <scope>NUCLEOTIDE SEQUENCE [LARGE SCALE GENOMIC DNA]</scope>
    <source>
        <strain evidence="4">SA5d-4</strain>
    </source>
</reference>
<evidence type="ECO:0000313" key="3">
    <source>
        <dbReference type="EMBL" id="OZM57082.1"/>
    </source>
</evidence>
<keyword evidence="1" id="KW-0812">Transmembrane</keyword>